<dbReference type="GO" id="GO:0005886">
    <property type="term" value="C:plasma membrane"/>
    <property type="evidence" value="ECO:0007669"/>
    <property type="project" value="UniProtKB-SubCell"/>
</dbReference>
<evidence type="ECO:0000256" key="5">
    <source>
        <dbReference type="ARBA" id="ARBA00022687"/>
    </source>
</evidence>
<dbReference type="PROSITE" id="PS50038">
    <property type="entry name" value="FZ"/>
    <property type="match status" value="1"/>
</dbReference>
<protein>
    <recommendedName>
        <fullName evidence="19">Frizzled</fullName>
    </recommendedName>
</protein>
<keyword evidence="5" id="KW-0879">Wnt signaling pathway</keyword>
<evidence type="ECO:0000256" key="3">
    <source>
        <dbReference type="ARBA" id="ARBA00022473"/>
    </source>
</evidence>
<dbReference type="Gene3D" id="1.10.2000.10">
    <property type="entry name" value="Frizzled cysteine-rich domain"/>
    <property type="match status" value="1"/>
</dbReference>
<evidence type="ECO:0000259" key="17">
    <source>
        <dbReference type="PROSITE" id="PS50261"/>
    </source>
</evidence>
<feature type="chain" id="PRO_5031485847" description="Frizzled" evidence="15">
    <location>
        <begin position="24"/>
        <end position="460"/>
    </location>
</feature>
<dbReference type="GO" id="GO:0017147">
    <property type="term" value="F:Wnt-protein binding"/>
    <property type="evidence" value="ECO:0007669"/>
    <property type="project" value="TreeGrafter"/>
</dbReference>
<dbReference type="GO" id="GO:0042813">
    <property type="term" value="F:Wnt receptor activity"/>
    <property type="evidence" value="ECO:0007669"/>
    <property type="project" value="TreeGrafter"/>
</dbReference>
<dbReference type="PRINTS" id="PR00489">
    <property type="entry name" value="FRIZZLED"/>
</dbReference>
<comment type="subcellular location">
    <subcellularLocation>
        <location evidence="1">Cell membrane</location>
        <topology evidence="1">Multi-pass membrane protein</topology>
    </subcellularLocation>
</comment>
<evidence type="ECO:0000256" key="11">
    <source>
        <dbReference type="ARBA" id="ARBA00023170"/>
    </source>
</evidence>
<feature type="disulfide bond" evidence="13">
    <location>
        <begin position="120"/>
        <end position="144"/>
    </location>
</feature>
<evidence type="ECO:0000256" key="6">
    <source>
        <dbReference type="ARBA" id="ARBA00022692"/>
    </source>
</evidence>
<feature type="domain" description="FZ" evidence="16">
    <location>
        <begin position="40"/>
        <end position="156"/>
    </location>
</feature>
<dbReference type="SMART" id="SM00063">
    <property type="entry name" value="FRI"/>
    <property type="match status" value="1"/>
</dbReference>
<dbReference type="InterPro" id="IPR000539">
    <property type="entry name" value="Frizzled/Smoothened_7TM"/>
</dbReference>
<comment type="caution">
    <text evidence="13">Lacks conserved residue(s) required for the propagation of feature annotation.</text>
</comment>
<evidence type="ECO:0000256" key="13">
    <source>
        <dbReference type="PROSITE-ProRule" id="PRU00090"/>
    </source>
</evidence>
<evidence type="ECO:0000256" key="7">
    <source>
        <dbReference type="ARBA" id="ARBA00022729"/>
    </source>
</evidence>
<keyword evidence="4" id="KW-1003">Cell membrane</keyword>
<evidence type="ECO:0000313" key="18">
    <source>
        <dbReference type="EMBL" id="CAD7446599.1"/>
    </source>
</evidence>
<proteinExistence type="inferred from homology"/>
<feature type="transmembrane region" description="Helical" evidence="14">
    <location>
        <begin position="344"/>
        <end position="369"/>
    </location>
</feature>
<evidence type="ECO:0000256" key="12">
    <source>
        <dbReference type="ARBA" id="ARBA00023180"/>
    </source>
</evidence>
<dbReference type="Gene3D" id="1.20.1070.10">
    <property type="entry name" value="Rhodopsin 7-helix transmembrane proteins"/>
    <property type="match status" value="1"/>
</dbReference>
<evidence type="ECO:0000256" key="10">
    <source>
        <dbReference type="ARBA" id="ARBA00023157"/>
    </source>
</evidence>
<evidence type="ECO:0000256" key="9">
    <source>
        <dbReference type="ARBA" id="ARBA00023136"/>
    </source>
</evidence>
<evidence type="ECO:0000259" key="16">
    <source>
        <dbReference type="PROSITE" id="PS50038"/>
    </source>
</evidence>
<dbReference type="CDD" id="cd07458">
    <property type="entry name" value="CRD_FZ1_like"/>
    <property type="match status" value="1"/>
</dbReference>
<reference evidence="18" key="1">
    <citation type="submission" date="2020-11" db="EMBL/GenBank/DDBJ databases">
        <authorList>
            <person name="Tran Van P."/>
        </authorList>
    </citation>
    <scope>NUCLEOTIDE SEQUENCE</scope>
</reference>
<keyword evidence="8 14" id="KW-1133">Transmembrane helix</keyword>
<evidence type="ECO:0000256" key="15">
    <source>
        <dbReference type="SAM" id="SignalP"/>
    </source>
</evidence>
<feature type="signal peptide" evidence="15">
    <location>
        <begin position="1"/>
        <end position="23"/>
    </location>
</feature>
<keyword evidence="6 14" id="KW-0812">Transmembrane</keyword>
<name>A0A7R9I409_9NEOP</name>
<keyword evidence="3" id="KW-0217">Developmental protein</keyword>
<dbReference type="Pfam" id="PF01534">
    <property type="entry name" value="Frizzled"/>
    <property type="match status" value="1"/>
</dbReference>
<dbReference type="InterPro" id="IPR020067">
    <property type="entry name" value="Frizzled_dom"/>
</dbReference>
<keyword evidence="11" id="KW-0675">Receptor</keyword>
<sequence length="460" mass="51235">MVTRGGKWYRFMQFVWTLTVVSTSQHSRVISRVTDRDSLPHHGRCEPITIPFCMDIQYNETIFPNLLNHQKQEEAGLQVHQFFPLVKVKCSADLQFFLCSIYAPVCTILDQPLPPCQSLCLSSRQGCETLMNKFGFSWPEDLDCAKFPEAGLCVGENKTSVQGNGAETTNTGVGYPGMGSGFGAGMGSTNFGKNPLFPQLPEGARDYGFVCPVYFQVPKDLGYSLKVGDKIEKNCGAPCDGMFFSKDEKHFARLWVGVWSVLCAASCLFTVLTFLIDTDRFRYPERPIIFLSVCYLMVAIAYVIGFAAGDSISCNEPFPPPLDLPRLPMVSTIAQGTKQNWCTILFMVLYFFSMASSIWWVVLTLTWFLAAGLKWGHEAIEANSQYFHLAAWAVPAIKTITILAMGKIEGILYARPLQGSVLRHWLKEVLTNMAEYLAGRLLQDTLAPAGLEEDSLYLAA</sequence>
<feature type="disulfide bond" evidence="13">
    <location>
        <begin position="45"/>
        <end position="106"/>
    </location>
</feature>
<feature type="transmembrane region" description="Helical" evidence="14">
    <location>
        <begin position="254"/>
        <end position="276"/>
    </location>
</feature>
<dbReference type="InterPro" id="IPR017981">
    <property type="entry name" value="GPCR_2-like_7TM"/>
</dbReference>
<dbReference type="Pfam" id="PF01392">
    <property type="entry name" value="Fz"/>
    <property type="match status" value="1"/>
</dbReference>
<dbReference type="AlphaFoldDB" id="A0A7R9I409"/>
<keyword evidence="9 14" id="KW-0472">Membrane</keyword>
<comment type="similarity">
    <text evidence="2">Belongs to the G-protein coupled receptor Fz/Smo family.</text>
</comment>
<dbReference type="InterPro" id="IPR015526">
    <property type="entry name" value="Frizzled/SFRP"/>
</dbReference>
<dbReference type="GO" id="GO:0060070">
    <property type="term" value="P:canonical Wnt signaling pathway"/>
    <property type="evidence" value="ECO:0007669"/>
    <property type="project" value="TreeGrafter"/>
</dbReference>
<keyword evidence="10 13" id="KW-1015">Disulfide bond</keyword>
<keyword evidence="7 15" id="KW-0732">Signal</keyword>
<evidence type="ECO:0000256" key="14">
    <source>
        <dbReference type="SAM" id="Phobius"/>
    </source>
</evidence>
<keyword evidence="12" id="KW-0325">Glycoprotein</keyword>
<feature type="transmembrane region" description="Helical" evidence="14">
    <location>
        <begin position="288"/>
        <end position="308"/>
    </location>
</feature>
<dbReference type="EMBL" id="OD568135">
    <property type="protein sequence ID" value="CAD7446599.1"/>
    <property type="molecule type" value="Genomic_DNA"/>
</dbReference>
<accession>A0A7R9I409</accession>
<feature type="disulfide bond" evidence="13">
    <location>
        <begin position="53"/>
        <end position="99"/>
    </location>
</feature>
<dbReference type="SUPFAM" id="SSF63501">
    <property type="entry name" value="Frizzled cysteine-rich domain"/>
    <property type="match status" value="1"/>
</dbReference>
<evidence type="ECO:0000256" key="8">
    <source>
        <dbReference type="ARBA" id="ARBA00022989"/>
    </source>
</evidence>
<dbReference type="PROSITE" id="PS50261">
    <property type="entry name" value="G_PROTEIN_RECEP_F2_4"/>
    <property type="match status" value="1"/>
</dbReference>
<evidence type="ECO:0008006" key="19">
    <source>
        <dbReference type="Google" id="ProtNLM"/>
    </source>
</evidence>
<evidence type="ECO:0000256" key="4">
    <source>
        <dbReference type="ARBA" id="ARBA00022475"/>
    </source>
</evidence>
<organism evidence="18">
    <name type="scientific">Timema bartmani</name>
    <dbReference type="NCBI Taxonomy" id="61472"/>
    <lineage>
        <taxon>Eukaryota</taxon>
        <taxon>Metazoa</taxon>
        <taxon>Ecdysozoa</taxon>
        <taxon>Arthropoda</taxon>
        <taxon>Hexapoda</taxon>
        <taxon>Insecta</taxon>
        <taxon>Pterygota</taxon>
        <taxon>Neoptera</taxon>
        <taxon>Polyneoptera</taxon>
        <taxon>Phasmatodea</taxon>
        <taxon>Timematodea</taxon>
        <taxon>Timematoidea</taxon>
        <taxon>Timematidae</taxon>
        <taxon>Timema</taxon>
    </lineage>
</organism>
<dbReference type="PANTHER" id="PTHR11309">
    <property type="entry name" value="FRIZZLED"/>
    <property type="match status" value="1"/>
</dbReference>
<feature type="domain" description="G-protein coupled receptors family 2 profile 2" evidence="17">
    <location>
        <begin position="252"/>
        <end position="409"/>
    </location>
</feature>
<dbReference type="SMART" id="SM01330">
    <property type="entry name" value="Frizzled"/>
    <property type="match status" value="1"/>
</dbReference>
<gene>
    <name evidence="18" type="ORF">TBIB3V08_LOCUS8926</name>
</gene>
<dbReference type="PANTHER" id="PTHR11309:SF47">
    <property type="entry name" value="FRIZZLED"/>
    <property type="match status" value="1"/>
</dbReference>
<evidence type="ECO:0000256" key="1">
    <source>
        <dbReference type="ARBA" id="ARBA00004651"/>
    </source>
</evidence>
<dbReference type="FunFam" id="1.10.2000.10:FF:000016">
    <property type="entry name" value="Frizzled"/>
    <property type="match status" value="1"/>
</dbReference>
<dbReference type="GO" id="GO:0035567">
    <property type="term" value="P:non-canonical Wnt signaling pathway"/>
    <property type="evidence" value="ECO:0007669"/>
    <property type="project" value="TreeGrafter"/>
</dbReference>
<evidence type="ECO:0000256" key="2">
    <source>
        <dbReference type="ARBA" id="ARBA00008077"/>
    </source>
</evidence>
<dbReference type="InterPro" id="IPR036790">
    <property type="entry name" value="Frizzled_dom_sf"/>
</dbReference>